<accession>A0A0D3HJ71</accession>
<dbReference type="PaxDb" id="65489-OBART11G05750.1"/>
<proteinExistence type="predicted"/>
<dbReference type="EnsemblPlants" id="OBART11G05750.1">
    <property type="protein sequence ID" value="OBART11G05750.1"/>
    <property type="gene ID" value="OBART11G05750"/>
</dbReference>
<dbReference type="PANTHER" id="PTHR33115:SF25">
    <property type="entry name" value="CONDENSIN COMPLEX SUBUNIT 1 C-TERMINAL DOMAIN-CONTAINING PROTEIN"/>
    <property type="match status" value="1"/>
</dbReference>
<dbReference type="Proteomes" id="UP000026960">
    <property type="component" value="Chromosome 11"/>
</dbReference>
<evidence type="ECO:0000313" key="4">
    <source>
        <dbReference type="Proteomes" id="UP000026960"/>
    </source>
</evidence>
<dbReference type="STRING" id="65489.A0A0D3HJ71"/>
<organism evidence="3">
    <name type="scientific">Oryza barthii</name>
    <dbReference type="NCBI Taxonomy" id="65489"/>
    <lineage>
        <taxon>Eukaryota</taxon>
        <taxon>Viridiplantae</taxon>
        <taxon>Streptophyta</taxon>
        <taxon>Embryophyta</taxon>
        <taxon>Tracheophyta</taxon>
        <taxon>Spermatophyta</taxon>
        <taxon>Magnoliopsida</taxon>
        <taxon>Liliopsida</taxon>
        <taxon>Poales</taxon>
        <taxon>Poaceae</taxon>
        <taxon>BOP clade</taxon>
        <taxon>Oryzoideae</taxon>
        <taxon>Oryzeae</taxon>
        <taxon>Oryzinae</taxon>
        <taxon>Oryza</taxon>
    </lineage>
</organism>
<keyword evidence="4" id="KW-1185">Reference proteome</keyword>
<dbReference type="HOGENOM" id="CLU_009953_2_0_1"/>
<dbReference type="SUPFAM" id="SSF48371">
    <property type="entry name" value="ARM repeat"/>
    <property type="match status" value="1"/>
</dbReference>
<evidence type="ECO:0000256" key="1">
    <source>
        <dbReference type="SAM" id="MobiDB-lite"/>
    </source>
</evidence>
<dbReference type="InterPro" id="IPR016024">
    <property type="entry name" value="ARM-type_fold"/>
</dbReference>
<evidence type="ECO:0000313" key="3">
    <source>
        <dbReference type="EnsemblPlants" id="OBART11G05750.1"/>
    </source>
</evidence>
<feature type="region of interest" description="Disordered" evidence="1">
    <location>
        <begin position="660"/>
        <end position="680"/>
    </location>
</feature>
<sequence length="813" mass="90468">MPIASDGKGSASRGKEERANLEADIRVIMVAHAYVRTTFTTMAYLAFTWSTVVLLGGFVSSLRKKDFQCLTVITVVEAISIFNDLEADGRLKIDIWKIRKPQITGAGVRQGRPSGRFRILTVGVVRPLIIVQNMFSAYGPVISIGLSLWRLIVRDYATTHREEASLANLTPALDFFYFLVLFQGHLYQMLISIFLVKEDTFISQICEKCKFPQEWGKRSAAAYVQDIREKCMRDPGLASGRTLLSYAVGLLDSTSDEEYLCGVRILGILTKDGEEDATSIILRSRPKIQRLLDTLGWRSCPKSAGENAEIRELAARIVADLAGGVQLSQFPGAIRSVSSLLETTGQPYWKHNHQHELSSAERRLKKCIKLLNLITMRKKDTEHAGVVVACNELILHGFRILEGLACDAHNCRDICGDPSLLAKITAPLYSSTLIHDIGKSAAWAAVVNESLRVVHRLIHVAPGRAARRLRRGIFSNRQALTNLESFLDLAGNEPLTMRAMEILTQLVLDSSINIMTVITMETRGKLVRKQLQIFLAVADGWGEELKSTAGETLSMLSKNESTSEFIVREQDDTVDRLTQMLDTKEKNKYRIISAKILENVCIHCNEHVKQTLLRKVLEVHRKRTSEASERTNSVPGGNAEISEISLQGDDLEMQRQLHNGHRVNDNASNQEANEDEESDMKELQEALLSLTLVLLGEFNGAESSALMIPENDPAADGAFLEMLKDIVDNCQSQLTPISLSIVKLCGQISKSVMRGYRCTNDQKKEFVESLSKASETMANLETCVLFAGNDCGMEKITRPLLSDLEEELKDLVA</sequence>
<dbReference type="Gramene" id="OBART11G05750.1">
    <property type="protein sequence ID" value="OBART11G05750.1"/>
    <property type="gene ID" value="OBART11G05750"/>
</dbReference>
<keyword evidence="2" id="KW-1133">Transmembrane helix</keyword>
<feature type="transmembrane region" description="Helical" evidence="2">
    <location>
        <begin position="42"/>
        <end position="62"/>
    </location>
</feature>
<protein>
    <submittedName>
        <fullName evidence="3">Uncharacterized protein</fullName>
    </submittedName>
</protein>
<dbReference type="AlphaFoldDB" id="A0A0D3HJ71"/>
<dbReference type="eggNOG" id="ENOG502QRQI">
    <property type="taxonomic scope" value="Eukaryota"/>
</dbReference>
<keyword evidence="2" id="KW-0472">Membrane</keyword>
<reference evidence="3" key="1">
    <citation type="journal article" date="2009" name="Rice">
        <title>De Novo Next Generation Sequencing of Plant Genomes.</title>
        <authorList>
            <person name="Rounsley S."/>
            <person name="Marri P.R."/>
            <person name="Yu Y."/>
            <person name="He R."/>
            <person name="Sisneros N."/>
            <person name="Goicoechea J.L."/>
            <person name="Lee S.J."/>
            <person name="Angelova A."/>
            <person name="Kudrna D."/>
            <person name="Luo M."/>
            <person name="Affourtit J."/>
            <person name="Desany B."/>
            <person name="Knight J."/>
            <person name="Niazi F."/>
            <person name="Egholm M."/>
            <person name="Wing R.A."/>
        </authorList>
    </citation>
    <scope>NUCLEOTIDE SEQUENCE [LARGE SCALE GENOMIC DNA]</scope>
    <source>
        <strain evidence="3">cv. IRGC 105608</strain>
    </source>
</reference>
<keyword evidence="2" id="KW-0812">Transmembrane</keyword>
<reference evidence="3" key="2">
    <citation type="submission" date="2015-03" db="UniProtKB">
        <authorList>
            <consortium name="EnsemblPlants"/>
        </authorList>
    </citation>
    <scope>IDENTIFICATION</scope>
</reference>
<dbReference type="PANTHER" id="PTHR33115">
    <property type="entry name" value="ARM REPEAT SUPERFAMILY PROTEIN"/>
    <property type="match status" value="1"/>
</dbReference>
<dbReference type="InterPro" id="IPR011989">
    <property type="entry name" value="ARM-like"/>
</dbReference>
<dbReference type="Gene3D" id="1.25.10.10">
    <property type="entry name" value="Leucine-rich Repeat Variant"/>
    <property type="match status" value="1"/>
</dbReference>
<name>A0A0D3HJ71_9ORYZ</name>
<evidence type="ECO:0000256" key="2">
    <source>
        <dbReference type="SAM" id="Phobius"/>
    </source>
</evidence>
<feature type="transmembrane region" description="Helical" evidence="2">
    <location>
        <begin position="175"/>
        <end position="196"/>
    </location>
</feature>